<keyword evidence="2" id="KW-1185">Reference proteome</keyword>
<comment type="caution">
    <text evidence="1">The sequence shown here is derived from an EMBL/GenBank/DDBJ whole genome shotgun (WGS) entry which is preliminary data.</text>
</comment>
<reference evidence="1" key="1">
    <citation type="journal article" date="2019" name="bioRxiv">
        <title>The Genome of the Zebra Mussel, Dreissena polymorpha: A Resource for Invasive Species Research.</title>
        <authorList>
            <person name="McCartney M.A."/>
            <person name="Auch B."/>
            <person name="Kono T."/>
            <person name="Mallez S."/>
            <person name="Zhang Y."/>
            <person name="Obille A."/>
            <person name="Becker A."/>
            <person name="Abrahante J.E."/>
            <person name="Garbe J."/>
            <person name="Badalamenti J.P."/>
            <person name="Herman A."/>
            <person name="Mangelson H."/>
            <person name="Liachko I."/>
            <person name="Sullivan S."/>
            <person name="Sone E.D."/>
            <person name="Koren S."/>
            <person name="Silverstein K.A.T."/>
            <person name="Beckman K.B."/>
            <person name="Gohl D.M."/>
        </authorList>
    </citation>
    <scope>NUCLEOTIDE SEQUENCE</scope>
    <source>
        <strain evidence="1">Duluth1</strain>
        <tissue evidence="1">Whole animal</tissue>
    </source>
</reference>
<dbReference type="EMBL" id="JAIWYP010000002">
    <property type="protein sequence ID" value="KAH3862871.1"/>
    <property type="molecule type" value="Genomic_DNA"/>
</dbReference>
<accession>A0A9D4LU15</accession>
<dbReference type="AlphaFoldDB" id="A0A9D4LU15"/>
<gene>
    <name evidence="1" type="ORF">DPMN_025846</name>
</gene>
<proteinExistence type="predicted"/>
<organism evidence="1 2">
    <name type="scientific">Dreissena polymorpha</name>
    <name type="common">Zebra mussel</name>
    <name type="synonym">Mytilus polymorpha</name>
    <dbReference type="NCBI Taxonomy" id="45954"/>
    <lineage>
        <taxon>Eukaryota</taxon>
        <taxon>Metazoa</taxon>
        <taxon>Spiralia</taxon>
        <taxon>Lophotrochozoa</taxon>
        <taxon>Mollusca</taxon>
        <taxon>Bivalvia</taxon>
        <taxon>Autobranchia</taxon>
        <taxon>Heteroconchia</taxon>
        <taxon>Euheterodonta</taxon>
        <taxon>Imparidentia</taxon>
        <taxon>Neoheterodontei</taxon>
        <taxon>Myida</taxon>
        <taxon>Dreissenoidea</taxon>
        <taxon>Dreissenidae</taxon>
        <taxon>Dreissena</taxon>
    </lineage>
</organism>
<reference evidence="1" key="2">
    <citation type="submission" date="2020-11" db="EMBL/GenBank/DDBJ databases">
        <authorList>
            <person name="McCartney M.A."/>
            <person name="Auch B."/>
            <person name="Kono T."/>
            <person name="Mallez S."/>
            <person name="Becker A."/>
            <person name="Gohl D.M."/>
            <person name="Silverstein K.A.T."/>
            <person name="Koren S."/>
            <person name="Bechman K.B."/>
            <person name="Herman A."/>
            <person name="Abrahante J.E."/>
            <person name="Garbe J."/>
        </authorList>
    </citation>
    <scope>NUCLEOTIDE SEQUENCE</scope>
    <source>
        <strain evidence="1">Duluth1</strain>
        <tissue evidence="1">Whole animal</tissue>
    </source>
</reference>
<name>A0A9D4LU15_DREPO</name>
<dbReference type="Proteomes" id="UP000828390">
    <property type="component" value="Unassembled WGS sequence"/>
</dbReference>
<sequence length="233" mass="27073">MDAIIMNTILLFLSSKYIEGFGYCLSEERDDIPSRTILFFQRRSDLRFRAFTRILIDEQSSEKESRHSKLAGICIGRETVMAFGPENRYPIMVQLFYYETRGKCCKKFFNHEGIPTRINLFPYEGWAQPALTSYWLLKTYWWSRSRVKITEVTGSQKHEVKGKVHCTKNGDVIISGKIKDKTNADFRMNLTSNVDSADFQLGYCVTGTLERGNRHSEKGLSLTHYAMIKRRGY</sequence>
<protein>
    <submittedName>
        <fullName evidence="1">Uncharacterized protein</fullName>
    </submittedName>
</protein>
<evidence type="ECO:0000313" key="1">
    <source>
        <dbReference type="EMBL" id="KAH3862871.1"/>
    </source>
</evidence>
<evidence type="ECO:0000313" key="2">
    <source>
        <dbReference type="Proteomes" id="UP000828390"/>
    </source>
</evidence>